<dbReference type="AlphaFoldDB" id="A0A2P2NUX4"/>
<dbReference type="EMBL" id="GGEC01065832">
    <property type="protein sequence ID" value="MBX46316.1"/>
    <property type="molecule type" value="Transcribed_RNA"/>
</dbReference>
<organism evidence="1">
    <name type="scientific">Rhizophora mucronata</name>
    <name type="common">Asiatic mangrove</name>
    <dbReference type="NCBI Taxonomy" id="61149"/>
    <lineage>
        <taxon>Eukaryota</taxon>
        <taxon>Viridiplantae</taxon>
        <taxon>Streptophyta</taxon>
        <taxon>Embryophyta</taxon>
        <taxon>Tracheophyta</taxon>
        <taxon>Spermatophyta</taxon>
        <taxon>Magnoliopsida</taxon>
        <taxon>eudicotyledons</taxon>
        <taxon>Gunneridae</taxon>
        <taxon>Pentapetalae</taxon>
        <taxon>rosids</taxon>
        <taxon>fabids</taxon>
        <taxon>Malpighiales</taxon>
        <taxon>Rhizophoraceae</taxon>
        <taxon>Rhizophora</taxon>
    </lineage>
</organism>
<reference evidence="1" key="1">
    <citation type="submission" date="2018-02" db="EMBL/GenBank/DDBJ databases">
        <title>Rhizophora mucronata_Transcriptome.</title>
        <authorList>
            <person name="Meera S.P."/>
            <person name="Sreeshan A."/>
            <person name="Augustine A."/>
        </authorList>
    </citation>
    <scope>NUCLEOTIDE SEQUENCE</scope>
    <source>
        <tissue evidence="1">Leaf</tissue>
    </source>
</reference>
<sequence length="65" mass="6766">MVPASALINVAGHARKVDAEFEILQEARIQGKQLGVVAYSSSMGACSNQFFVAGSIGLAMQDAPL</sequence>
<proteinExistence type="predicted"/>
<evidence type="ECO:0000313" key="1">
    <source>
        <dbReference type="EMBL" id="MBX46316.1"/>
    </source>
</evidence>
<accession>A0A2P2NUX4</accession>
<name>A0A2P2NUX4_RHIMU</name>
<protein>
    <submittedName>
        <fullName evidence="1">Uncharacterized protein</fullName>
    </submittedName>
</protein>
<dbReference type="PANTHER" id="PTHR47935">
    <property type="entry name" value="PENTATRICOPEPTIDE REPEAT-CONTAINING PROTEIN MRL1, CHLOROPLASTIC"/>
    <property type="match status" value="1"/>
</dbReference>
<dbReference type="InterPro" id="IPR053303">
    <property type="entry name" value="Chloroplast_PPR"/>
</dbReference>
<dbReference type="PANTHER" id="PTHR47935:SF1">
    <property type="entry name" value="PENTATRICOPEPTIDE REPEAT-CONTAINING PROTEIN MRL1, CHLOROPLASTIC"/>
    <property type="match status" value="1"/>
</dbReference>